<dbReference type="PROSITE" id="PS50928">
    <property type="entry name" value="ABC_TM1"/>
    <property type="match status" value="1"/>
</dbReference>
<dbReference type="RefSeq" id="WP_067555518.1">
    <property type="nucleotide sequence ID" value="NZ_LPXN01000104.1"/>
</dbReference>
<evidence type="ECO:0000313" key="9">
    <source>
        <dbReference type="EMBL" id="KZD08553.1"/>
    </source>
</evidence>
<feature type="transmembrane region" description="Helical" evidence="7">
    <location>
        <begin position="230"/>
        <end position="255"/>
    </location>
</feature>
<name>A0A154W514_9PROT</name>
<dbReference type="CDD" id="cd06261">
    <property type="entry name" value="TM_PBP2"/>
    <property type="match status" value="1"/>
</dbReference>
<keyword evidence="3" id="KW-1003">Cell membrane</keyword>
<evidence type="ECO:0000256" key="6">
    <source>
        <dbReference type="ARBA" id="ARBA00023136"/>
    </source>
</evidence>
<dbReference type="Gene3D" id="1.10.3720.10">
    <property type="entry name" value="MetI-like"/>
    <property type="match status" value="1"/>
</dbReference>
<evidence type="ECO:0000256" key="3">
    <source>
        <dbReference type="ARBA" id="ARBA00022475"/>
    </source>
</evidence>
<dbReference type="PANTHER" id="PTHR43163">
    <property type="entry name" value="DIPEPTIDE TRANSPORT SYSTEM PERMEASE PROTEIN DPPB-RELATED"/>
    <property type="match status" value="1"/>
</dbReference>
<accession>A0A154W514</accession>
<comment type="subcellular location">
    <subcellularLocation>
        <location evidence="1 7">Cell membrane</location>
        <topology evidence="1 7">Multi-pass membrane protein</topology>
    </subcellularLocation>
</comment>
<feature type="transmembrane region" description="Helical" evidence="7">
    <location>
        <begin position="169"/>
        <end position="188"/>
    </location>
</feature>
<dbReference type="InterPro" id="IPR000515">
    <property type="entry name" value="MetI-like"/>
</dbReference>
<feature type="transmembrane region" description="Helical" evidence="7">
    <location>
        <begin position="9"/>
        <end position="29"/>
    </location>
</feature>
<keyword evidence="6 7" id="KW-0472">Membrane</keyword>
<reference evidence="9 10" key="1">
    <citation type="submission" date="2015-12" db="EMBL/GenBank/DDBJ databases">
        <title>Genome sequence of Oceanibaculum pacificum MCCC 1A02656.</title>
        <authorList>
            <person name="Lu L."/>
            <person name="Lai Q."/>
            <person name="Shao Z."/>
            <person name="Qian P."/>
        </authorList>
    </citation>
    <scope>NUCLEOTIDE SEQUENCE [LARGE SCALE GENOMIC DNA]</scope>
    <source>
        <strain evidence="9 10">MCCC 1A02656</strain>
    </source>
</reference>
<dbReference type="EMBL" id="LPXN01000104">
    <property type="protein sequence ID" value="KZD08553.1"/>
    <property type="molecule type" value="Genomic_DNA"/>
</dbReference>
<feature type="transmembrane region" description="Helical" evidence="7">
    <location>
        <begin position="130"/>
        <end position="157"/>
    </location>
</feature>
<keyword evidence="5 7" id="KW-1133">Transmembrane helix</keyword>
<evidence type="ECO:0000313" key="10">
    <source>
        <dbReference type="Proteomes" id="UP000076400"/>
    </source>
</evidence>
<dbReference type="Proteomes" id="UP000076400">
    <property type="component" value="Unassembled WGS sequence"/>
</dbReference>
<keyword evidence="2 7" id="KW-0813">Transport</keyword>
<organism evidence="9 10">
    <name type="scientific">Oceanibaculum pacificum</name>
    <dbReference type="NCBI Taxonomy" id="580166"/>
    <lineage>
        <taxon>Bacteria</taxon>
        <taxon>Pseudomonadati</taxon>
        <taxon>Pseudomonadota</taxon>
        <taxon>Alphaproteobacteria</taxon>
        <taxon>Rhodospirillales</taxon>
        <taxon>Oceanibaculaceae</taxon>
        <taxon>Oceanibaculum</taxon>
    </lineage>
</organism>
<keyword evidence="4 7" id="KW-0812">Transmembrane</keyword>
<dbReference type="STRING" id="580166.AUP43_08455"/>
<dbReference type="OrthoDB" id="7834831at2"/>
<comment type="similarity">
    <text evidence="7">Belongs to the binding-protein-dependent transport system permease family.</text>
</comment>
<dbReference type="PANTHER" id="PTHR43163:SF2">
    <property type="entry name" value="ABC TRANSPORTER PERMEASE PROTEIN"/>
    <property type="match status" value="1"/>
</dbReference>
<dbReference type="SUPFAM" id="SSF161098">
    <property type="entry name" value="MetI-like"/>
    <property type="match status" value="1"/>
</dbReference>
<feature type="domain" description="ABC transmembrane type-1" evidence="8">
    <location>
        <begin position="94"/>
        <end position="291"/>
    </location>
</feature>
<gene>
    <name evidence="9" type="ORF">AUP43_08455</name>
</gene>
<keyword evidence="10" id="KW-1185">Reference proteome</keyword>
<evidence type="ECO:0000256" key="7">
    <source>
        <dbReference type="RuleBase" id="RU363032"/>
    </source>
</evidence>
<sequence>MLIYTLKRLVVALLVALTISLISFGLLYLSGDPATTIAGESANQAAIEAIREQYGFNRPLYEQYFAWVGRALQGDFGTSFYFKVPVTDLIFERLPVTLGLGLSAIAFAIVLSIPLGVLAARYPNSIVDRLALTISVMGQAMPSFWFALLLIMVFSFMYPLLPSSGSETWVHFIMPTVVLGYYATPAIMRLTRTGMLEVLGADYIRTARAKGLRPRVVLFKHALRNAIIPVVSLSAVQLGFMLGGSIVVETIFALHGTGYLAWESIRRYDLPTVQAILLVFSLIYIVLTFLADLLNAWLDPRIRVG</sequence>
<dbReference type="GO" id="GO:0005886">
    <property type="term" value="C:plasma membrane"/>
    <property type="evidence" value="ECO:0007669"/>
    <property type="project" value="UniProtKB-SubCell"/>
</dbReference>
<evidence type="ECO:0000256" key="5">
    <source>
        <dbReference type="ARBA" id="ARBA00022989"/>
    </source>
</evidence>
<dbReference type="Pfam" id="PF00528">
    <property type="entry name" value="BPD_transp_1"/>
    <property type="match status" value="1"/>
</dbReference>
<evidence type="ECO:0000256" key="1">
    <source>
        <dbReference type="ARBA" id="ARBA00004651"/>
    </source>
</evidence>
<comment type="caution">
    <text evidence="9">The sequence shown here is derived from an EMBL/GenBank/DDBJ whole genome shotgun (WGS) entry which is preliminary data.</text>
</comment>
<dbReference type="GO" id="GO:0055085">
    <property type="term" value="P:transmembrane transport"/>
    <property type="evidence" value="ECO:0007669"/>
    <property type="project" value="InterPro"/>
</dbReference>
<dbReference type="InterPro" id="IPR035906">
    <property type="entry name" value="MetI-like_sf"/>
</dbReference>
<protein>
    <submittedName>
        <fullName evidence="9">ABC transporter permease</fullName>
    </submittedName>
</protein>
<dbReference type="InterPro" id="IPR045621">
    <property type="entry name" value="BPD_transp_1_N"/>
</dbReference>
<evidence type="ECO:0000259" key="8">
    <source>
        <dbReference type="PROSITE" id="PS50928"/>
    </source>
</evidence>
<evidence type="ECO:0000256" key="4">
    <source>
        <dbReference type="ARBA" id="ARBA00022692"/>
    </source>
</evidence>
<evidence type="ECO:0000256" key="2">
    <source>
        <dbReference type="ARBA" id="ARBA00022448"/>
    </source>
</evidence>
<dbReference type="AlphaFoldDB" id="A0A154W514"/>
<feature type="transmembrane region" description="Helical" evidence="7">
    <location>
        <begin position="275"/>
        <end position="298"/>
    </location>
</feature>
<proteinExistence type="inferred from homology"/>
<feature type="transmembrane region" description="Helical" evidence="7">
    <location>
        <begin position="96"/>
        <end position="118"/>
    </location>
</feature>
<dbReference type="Pfam" id="PF19300">
    <property type="entry name" value="BPD_transp_1_N"/>
    <property type="match status" value="1"/>
</dbReference>